<dbReference type="PANTHER" id="PTHR43344:SF2">
    <property type="entry name" value="PHOSPHOSERINE PHOSPHATASE"/>
    <property type="match status" value="1"/>
</dbReference>
<comment type="catalytic activity">
    <reaction evidence="10">
        <text>O-phospho-L-serine + H2O = L-serine + phosphate</text>
        <dbReference type="Rhea" id="RHEA:21208"/>
        <dbReference type="ChEBI" id="CHEBI:15377"/>
        <dbReference type="ChEBI" id="CHEBI:33384"/>
        <dbReference type="ChEBI" id="CHEBI:43474"/>
        <dbReference type="ChEBI" id="CHEBI:57524"/>
        <dbReference type="EC" id="3.1.3.3"/>
    </reaction>
</comment>
<evidence type="ECO:0000256" key="1">
    <source>
        <dbReference type="ARBA" id="ARBA00001946"/>
    </source>
</evidence>
<protein>
    <recommendedName>
        <fullName evidence="4">phosphoserine phosphatase</fullName>
        <ecNumber evidence="4">3.1.3.3</ecNumber>
    </recommendedName>
</protein>
<dbReference type="EMBL" id="JAYKOT010000001">
    <property type="protein sequence ID" value="MEB3428490.1"/>
    <property type="molecule type" value="Genomic_DNA"/>
</dbReference>
<evidence type="ECO:0000313" key="12">
    <source>
        <dbReference type="EMBL" id="MEB3428490.1"/>
    </source>
</evidence>
<keyword evidence="6" id="KW-0479">Metal-binding</keyword>
<dbReference type="GO" id="GO:0005737">
    <property type="term" value="C:cytoplasm"/>
    <property type="evidence" value="ECO:0007669"/>
    <property type="project" value="TreeGrafter"/>
</dbReference>
<gene>
    <name evidence="12" type="ORF">VLK81_00265</name>
</gene>
<dbReference type="Proteomes" id="UP001357733">
    <property type="component" value="Unassembled WGS sequence"/>
</dbReference>
<reference evidence="12 13" key="1">
    <citation type="submission" date="2024-01" db="EMBL/GenBank/DDBJ databases">
        <title>Complete genome sequence of Citroniella saccharovorans strain M6.X9, isolated from human fecal sample.</title>
        <authorList>
            <person name="Cheng G."/>
            <person name="Westerholm M."/>
            <person name="Schnurer A."/>
        </authorList>
    </citation>
    <scope>NUCLEOTIDE SEQUENCE [LARGE SCALE GENOMIC DNA]</scope>
    <source>
        <strain evidence="12 13">DSM 29873</strain>
    </source>
</reference>
<dbReference type="Gene3D" id="1.20.1440.100">
    <property type="entry name" value="SG protein - dephosphorylation function"/>
    <property type="match status" value="1"/>
</dbReference>
<dbReference type="AlphaFoldDB" id="A0AAW9MV92"/>
<sequence length="243" mass="28456">MEIGAFFDIDGTLTRTSLMLKHFEKLVQTETIDIFTFVNEVKPISDSYNKRHTFYDDYLENIASLYTKALKGVKFDFIDHLARQVVEAGFEEVYKYTRSRLEFHKKMGHKIFFISGSPHFLVSHIAKKYEVTDFLGTIYEIDKNNFFTGNYFKMWDSSNKLKTMRQFVEKYSIDLSKSFSYGDTTGDLSMFRLSGNPITINPSNNLLKKIRNDELVRKKIKIIVERKDVIYSLGPDTKTLDLY</sequence>
<dbReference type="GO" id="GO:0006564">
    <property type="term" value="P:L-serine biosynthetic process"/>
    <property type="evidence" value="ECO:0007669"/>
    <property type="project" value="UniProtKB-KW"/>
</dbReference>
<dbReference type="GO" id="GO:0036424">
    <property type="term" value="F:L-phosphoserine phosphatase activity"/>
    <property type="evidence" value="ECO:0007669"/>
    <property type="project" value="TreeGrafter"/>
</dbReference>
<dbReference type="NCBIfam" id="TIGR01488">
    <property type="entry name" value="HAD-SF-IB"/>
    <property type="match status" value="1"/>
</dbReference>
<organism evidence="12 13">
    <name type="scientific">Citroniella saccharovorans</name>
    <dbReference type="NCBI Taxonomy" id="2053367"/>
    <lineage>
        <taxon>Bacteria</taxon>
        <taxon>Bacillati</taxon>
        <taxon>Bacillota</taxon>
        <taxon>Tissierellia</taxon>
        <taxon>Tissierellales</taxon>
        <taxon>Peptoniphilaceae</taxon>
        <taxon>Citroniella</taxon>
    </lineage>
</organism>
<evidence type="ECO:0000256" key="4">
    <source>
        <dbReference type="ARBA" id="ARBA00012640"/>
    </source>
</evidence>
<dbReference type="InterPro" id="IPR006385">
    <property type="entry name" value="HAD_hydro_SerB1"/>
</dbReference>
<accession>A0AAW9MV92</accession>
<evidence type="ECO:0000256" key="9">
    <source>
        <dbReference type="ARBA" id="ARBA00023299"/>
    </source>
</evidence>
<comment type="similarity">
    <text evidence="3">Belongs to the HAD-like hydrolase superfamily. SerB family.</text>
</comment>
<dbReference type="Gene3D" id="3.40.50.1000">
    <property type="entry name" value="HAD superfamily/HAD-like"/>
    <property type="match status" value="1"/>
</dbReference>
<evidence type="ECO:0000256" key="3">
    <source>
        <dbReference type="ARBA" id="ARBA00009184"/>
    </source>
</evidence>
<evidence type="ECO:0000256" key="10">
    <source>
        <dbReference type="ARBA" id="ARBA00048138"/>
    </source>
</evidence>
<dbReference type="InterPro" id="IPR036412">
    <property type="entry name" value="HAD-like_sf"/>
</dbReference>
<evidence type="ECO:0000256" key="5">
    <source>
        <dbReference type="ARBA" id="ARBA00022605"/>
    </source>
</evidence>
<evidence type="ECO:0000256" key="11">
    <source>
        <dbReference type="ARBA" id="ARBA00048523"/>
    </source>
</evidence>
<dbReference type="GO" id="GO:0000287">
    <property type="term" value="F:magnesium ion binding"/>
    <property type="evidence" value="ECO:0007669"/>
    <property type="project" value="TreeGrafter"/>
</dbReference>
<dbReference type="SUPFAM" id="SSF56784">
    <property type="entry name" value="HAD-like"/>
    <property type="match status" value="1"/>
</dbReference>
<keyword evidence="9" id="KW-0718">Serine biosynthesis</keyword>
<keyword evidence="5" id="KW-0028">Amino-acid biosynthesis</keyword>
<comment type="cofactor">
    <cofactor evidence="1">
        <name>Mg(2+)</name>
        <dbReference type="ChEBI" id="CHEBI:18420"/>
    </cofactor>
</comment>
<evidence type="ECO:0000256" key="8">
    <source>
        <dbReference type="ARBA" id="ARBA00022842"/>
    </source>
</evidence>
<evidence type="ECO:0000256" key="2">
    <source>
        <dbReference type="ARBA" id="ARBA00005135"/>
    </source>
</evidence>
<dbReference type="InterPro" id="IPR023214">
    <property type="entry name" value="HAD_sf"/>
</dbReference>
<evidence type="ECO:0000256" key="7">
    <source>
        <dbReference type="ARBA" id="ARBA00022801"/>
    </source>
</evidence>
<keyword evidence="13" id="KW-1185">Reference proteome</keyword>
<dbReference type="RefSeq" id="WP_324618575.1">
    <property type="nucleotide sequence ID" value="NZ_JAYKOT010000001.1"/>
</dbReference>
<dbReference type="NCBIfam" id="TIGR01490">
    <property type="entry name" value="HAD-SF-IB-hyp1"/>
    <property type="match status" value="1"/>
</dbReference>
<dbReference type="PANTHER" id="PTHR43344">
    <property type="entry name" value="PHOSPHOSERINE PHOSPHATASE"/>
    <property type="match status" value="1"/>
</dbReference>
<comment type="caution">
    <text evidence="12">The sequence shown here is derived from an EMBL/GenBank/DDBJ whole genome shotgun (WGS) entry which is preliminary data.</text>
</comment>
<name>A0AAW9MV92_9FIRM</name>
<comment type="pathway">
    <text evidence="2">Amino-acid biosynthesis; L-serine biosynthesis; L-serine from 3-phospho-D-glycerate: step 3/3.</text>
</comment>
<evidence type="ECO:0000313" key="13">
    <source>
        <dbReference type="Proteomes" id="UP001357733"/>
    </source>
</evidence>
<proteinExistence type="inferred from homology"/>
<keyword evidence="8" id="KW-0460">Magnesium</keyword>
<dbReference type="EC" id="3.1.3.3" evidence="4"/>
<comment type="catalytic activity">
    <reaction evidence="11">
        <text>O-phospho-D-serine + H2O = D-serine + phosphate</text>
        <dbReference type="Rhea" id="RHEA:24873"/>
        <dbReference type="ChEBI" id="CHEBI:15377"/>
        <dbReference type="ChEBI" id="CHEBI:35247"/>
        <dbReference type="ChEBI" id="CHEBI:43474"/>
        <dbReference type="ChEBI" id="CHEBI:58680"/>
        <dbReference type="EC" id="3.1.3.3"/>
    </reaction>
</comment>
<evidence type="ECO:0000256" key="6">
    <source>
        <dbReference type="ARBA" id="ARBA00022723"/>
    </source>
</evidence>
<dbReference type="InterPro" id="IPR050582">
    <property type="entry name" value="HAD-like_SerB"/>
</dbReference>
<keyword evidence="7 12" id="KW-0378">Hydrolase</keyword>
<dbReference type="Pfam" id="PF12710">
    <property type="entry name" value="HAD"/>
    <property type="match status" value="1"/>
</dbReference>